<dbReference type="InterPro" id="IPR006059">
    <property type="entry name" value="SBP"/>
</dbReference>
<dbReference type="PANTHER" id="PTHR43649">
    <property type="entry name" value="ARABINOSE-BINDING PROTEIN-RELATED"/>
    <property type="match status" value="1"/>
</dbReference>
<name>A0A9J6Z8Y0_9BACL</name>
<reference evidence="6" key="1">
    <citation type="submission" date="2022-05" db="EMBL/GenBank/DDBJ databases">
        <title>Novel bacterial taxa in a minimal lignocellulolytic consortium and its capacity to transform plastics disclosed by genome-resolved metagenomics.</title>
        <authorList>
            <person name="Rodriguez C.A.D."/>
            <person name="Diaz-Garcia L."/>
            <person name="Herrera K."/>
            <person name="Tarazona N.A."/>
            <person name="Sproer C."/>
            <person name="Overmann J."/>
            <person name="Jimenez D.J."/>
        </authorList>
    </citation>
    <scope>NUCLEOTIDE SEQUENCE</scope>
    <source>
        <strain evidence="6">MAG5</strain>
    </source>
</reference>
<dbReference type="InterPro" id="IPR050490">
    <property type="entry name" value="Bact_solute-bd_prot1"/>
</dbReference>
<keyword evidence="2" id="KW-0732">Signal</keyword>
<keyword evidence="4" id="KW-0564">Palmitate</keyword>
<evidence type="ECO:0000313" key="7">
    <source>
        <dbReference type="Proteomes" id="UP001056756"/>
    </source>
</evidence>
<dbReference type="Gene3D" id="3.40.190.10">
    <property type="entry name" value="Periplasmic binding protein-like II"/>
    <property type="match status" value="2"/>
</dbReference>
<organism evidence="6 7">
    <name type="scientific">Candidatus Pristimantibacillus lignocellulolyticus</name>
    <dbReference type="NCBI Taxonomy" id="2994561"/>
    <lineage>
        <taxon>Bacteria</taxon>
        <taxon>Bacillati</taxon>
        <taxon>Bacillota</taxon>
        <taxon>Bacilli</taxon>
        <taxon>Bacillales</taxon>
        <taxon>Paenibacillaceae</taxon>
        <taxon>Candidatus Pristimantibacillus</taxon>
    </lineage>
</organism>
<accession>A0A9J6Z8Y0</accession>
<evidence type="ECO:0000313" key="6">
    <source>
        <dbReference type="EMBL" id="URN92522.1"/>
    </source>
</evidence>
<dbReference type="AlphaFoldDB" id="A0A9J6Z8Y0"/>
<evidence type="ECO:0000256" key="5">
    <source>
        <dbReference type="ARBA" id="ARBA00023288"/>
    </source>
</evidence>
<evidence type="ECO:0000256" key="4">
    <source>
        <dbReference type="ARBA" id="ARBA00023139"/>
    </source>
</evidence>
<dbReference type="Pfam" id="PF01547">
    <property type="entry name" value="SBP_bac_1"/>
    <property type="match status" value="1"/>
</dbReference>
<dbReference type="Proteomes" id="UP001056756">
    <property type="component" value="Chromosome"/>
</dbReference>
<dbReference type="SUPFAM" id="SSF53850">
    <property type="entry name" value="Periplasmic binding protein-like II"/>
    <property type="match status" value="1"/>
</dbReference>
<evidence type="ECO:0000256" key="2">
    <source>
        <dbReference type="ARBA" id="ARBA00022729"/>
    </source>
</evidence>
<dbReference type="KEGG" id="plig:NAG76_11480"/>
<evidence type="ECO:0000256" key="1">
    <source>
        <dbReference type="ARBA" id="ARBA00022475"/>
    </source>
</evidence>
<evidence type="ECO:0000256" key="3">
    <source>
        <dbReference type="ARBA" id="ARBA00023136"/>
    </source>
</evidence>
<dbReference type="PANTHER" id="PTHR43649:SF33">
    <property type="entry name" value="POLYGALACTURONAN_RHAMNOGALACTURONAN-BINDING PROTEIN YTCQ"/>
    <property type="match status" value="1"/>
</dbReference>
<keyword evidence="3" id="KW-0472">Membrane</keyword>
<protein>
    <submittedName>
        <fullName evidence="6">ABC transporter substrate-binding protein</fullName>
    </submittedName>
</protein>
<sequence length="431" mass="49344">MIWTHNLRVKTFILLLLILSFVLISCESNNNDTTNIGPEEPFPVTLKMAIWNSDPKFIAYMNEKTKAFQEVLPHVTVEVEAFLSDSDYLQSMRVRSAASQLPDLFELKPNWLQLFEHDLIPLNEFEVTKRNNIAERFAVNEKIIAIPTSLQPEWVYYHPSVFDRLQLEIPQTWSEFITVLQAINEDGAVIPLALGAKDEWPTYPFNEFLPHLLSGNETYLSDMAKQSMPFGEETPFYTGYKKVAKLYHADIMGPDPLSVGWNDAVELFTSGDAAVLAAGQWFLPLYLAETGGLEDLDAFPLPYRDNENEPLRQMSFADHFLGISQESLHQEEAETFLTWYFSPENYKDYLDNAMSESVFREISSTNAFTRKIISQTDATQFIYLPGDEQYTRLSNAIQLDVKTLGQDMLVGRSVDQIATQLNERWKKAKGE</sequence>
<proteinExistence type="predicted"/>
<keyword evidence="1" id="KW-1003">Cell membrane</keyword>
<keyword evidence="5" id="KW-0449">Lipoprotein</keyword>
<gene>
    <name evidence="6" type="ORF">NAG76_11480</name>
</gene>
<dbReference type="EMBL" id="CP097899">
    <property type="protein sequence ID" value="URN92522.1"/>
    <property type="molecule type" value="Genomic_DNA"/>
</dbReference>